<feature type="region of interest" description="Disordered" evidence="2">
    <location>
        <begin position="1"/>
        <end position="20"/>
    </location>
</feature>
<evidence type="ECO:0000259" key="3">
    <source>
        <dbReference type="Pfam" id="PF05065"/>
    </source>
</evidence>
<evidence type="ECO:0000256" key="2">
    <source>
        <dbReference type="SAM" id="MobiDB-lite"/>
    </source>
</evidence>
<dbReference type="Proteomes" id="UP000609802">
    <property type="component" value="Unassembled WGS sequence"/>
</dbReference>
<dbReference type="Pfam" id="PF05065">
    <property type="entry name" value="Phage_capsid"/>
    <property type="match status" value="1"/>
</dbReference>
<name>A0ABQ3IJH1_9RHOB</name>
<evidence type="ECO:0000313" key="5">
    <source>
        <dbReference type="Proteomes" id="UP000609802"/>
    </source>
</evidence>
<protein>
    <submittedName>
        <fullName evidence="4">Phage capsid protein</fullName>
    </submittedName>
</protein>
<dbReference type="InterPro" id="IPR054612">
    <property type="entry name" value="Phage_capsid-like_C"/>
</dbReference>
<reference evidence="5" key="1">
    <citation type="journal article" date="2019" name="Int. J. Syst. Evol. Microbiol.">
        <title>The Global Catalogue of Microorganisms (GCM) 10K type strain sequencing project: providing services to taxonomists for standard genome sequencing and annotation.</title>
        <authorList>
            <consortium name="The Broad Institute Genomics Platform"/>
            <consortium name="The Broad Institute Genome Sequencing Center for Infectious Disease"/>
            <person name="Wu L."/>
            <person name="Ma J."/>
        </authorList>
    </citation>
    <scope>NUCLEOTIDE SEQUENCE [LARGE SCALE GENOMIC DNA]</scope>
    <source>
        <strain evidence="5">KCTC 42443</strain>
    </source>
</reference>
<dbReference type="Gene3D" id="3.30.2320.10">
    <property type="entry name" value="hypothetical protein PF0899 domain"/>
    <property type="match status" value="1"/>
</dbReference>
<evidence type="ECO:0000313" key="4">
    <source>
        <dbReference type="EMBL" id="GHE86429.1"/>
    </source>
</evidence>
<dbReference type="Gene3D" id="3.30.2400.10">
    <property type="entry name" value="Major capsid protein gp5"/>
    <property type="match status" value="1"/>
</dbReference>
<dbReference type="NCBIfam" id="TIGR01554">
    <property type="entry name" value="major_cap_HK97"/>
    <property type="match status" value="1"/>
</dbReference>
<proteinExistence type="predicted"/>
<accession>A0ABQ3IJH1</accession>
<evidence type="ECO:0000256" key="1">
    <source>
        <dbReference type="ARBA" id="ARBA00004328"/>
    </source>
</evidence>
<feature type="domain" description="Phage capsid-like C-terminal" evidence="3">
    <location>
        <begin position="116"/>
        <end position="401"/>
    </location>
</feature>
<comment type="caution">
    <text evidence="4">The sequence shown here is derived from an EMBL/GenBank/DDBJ whole genome shotgun (WGS) entry which is preliminary data.</text>
</comment>
<dbReference type="EMBL" id="BNCH01000001">
    <property type="protein sequence ID" value="GHE86429.1"/>
    <property type="molecule type" value="Genomic_DNA"/>
</dbReference>
<dbReference type="InterPro" id="IPR024455">
    <property type="entry name" value="Phage_capsid"/>
</dbReference>
<dbReference type="SUPFAM" id="SSF56563">
    <property type="entry name" value="Major capsid protein gp5"/>
    <property type="match status" value="1"/>
</dbReference>
<gene>
    <name evidence="4" type="ORF">GCM10016455_02540</name>
</gene>
<comment type="subcellular location">
    <subcellularLocation>
        <location evidence="1">Virion</location>
    </subcellularLocation>
</comment>
<dbReference type="RefSeq" id="WP_191284663.1">
    <property type="nucleotide sequence ID" value="NZ_BNCH01000001.1"/>
</dbReference>
<keyword evidence="5" id="KW-1185">Reference proteome</keyword>
<organism evidence="4 5">
    <name type="scientific">Aliiroseovarius zhejiangensis</name>
    <dbReference type="NCBI Taxonomy" id="1632025"/>
    <lineage>
        <taxon>Bacteria</taxon>
        <taxon>Pseudomonadati</taxon>
        <taxon>Pseudomonadota</taxon>
        <taxon>Alphaproteobacteria</taxon>
        <taxon>Rhodobacterales</taxon>
        <taxon>Paracoccaceae</taxon>
        <taxon>Aliiroseovarius</taxon>
    </lineage>
</organism>
<sequence>MSKTETKALGQSAATDATPAAEVKTALAGFMSDINAFHDDISTKLQQQEERLTMLDRKTNFTSKSPAARPHLAAAADLEAPHQKAFEAYLRSGDDDGLRGLELDGKAMSTAVAGDGGYLVDPQTADTIQSVLKSTASLRAVANVVNVEATSYDVLIDHSDVGSGWATETDPSVETGTPSIERITIPLHELSALPKASQRLLDDSAFEIETWLAGRIADKFARAEAGAFISGDGIDKPKGILAHPSVDNDIWTWGNIGYIVTGTSGDFDASNPADAIIDLVYALDAEYRAGAKFVMNSKTAGAVRKMKDMDGRFLWSDGLAAGEPARLLGYPVLIAEDMPDIGTDTTPVAFGDFGAGYTIAERPDTRILRDPFSAKPHVLFYATKRVGGDVSDFAAIKLLKFSVS</sequence>